<sequence length="425" mass="45244">MDRRMFLLLTLAGAADPGGLPPPLGPAPTAPDTRINAPDPTGDSAFDAWRSQFMVRALAEGLPVDVLAREFEGLTPDPRIRALETRQPEFSKPLGDYVRGIVTEDRVETGRRKLAELSWLPEVERRYGVPAEILLAIWAVETSFGQIQGDYDALRSLATLAASGRRADWAETQLLAVFQIIADGDATRAQLRGSWTGALGQPQFEPTQYLSTAVHLSGDGRPDIWTSAEDSLASAANLLAKAGWKPGELWAREMTLPEGFDYGLAEGPAQPLEAWAKLGLRTTDGAAWSKADAAENAVLLVPVGAKGPAFLALPNHFVIRAYNNALAYALAVGLLADRIAGRAPVLAAWPPETPLSLADRSDAQTALARLGFDAGAADGLIGARTRAALRAWQKARGLPADGYLSIELVQRLRAEAGASAPAPPA</sequence>
<dbReference type="GO" id="GO:0008933">
    <property type="term" value="F:peptidoglycan lytic transglycosylase activity"/>
    <property type="evidence" value="ECO:0007669"/>
    <property type="project" value="TreeGrafter"/>
</dbReference>
<evidence type="ECO:0000313" key="4">
    <source>
        <dbReference type="EMBL" id="QUD86770.1"/>
    </source>
</evidence>
<dbReference type="Proteomes" id="UP000676409">
    <property type="component" value="Chromosome"/>
</dbReference>
<dbReference type="InterPro" id="IPR036366">
    <property type="entry name" value="PGBDSf"/>
</dbReference>
<dbReference type="Gene3D" id="1.10.8.350">
    <property type="entry name" value="Bacterial muramidase"/>
    <property type="match status" value="1"/>
</dbReference>
<dbReference type="InterPro" id="IPR036365">
    <property type="entry name" value="PGBD-like_sf"/>
</dbReference>
<dbReference type="KEGG" id="caul:KCG34_17045"/>
<dbReference type="InterPro" id="IPR043426">
    <property type="entry name" value="MltB-like"/>
</dbReference>
<organism evidence="4 5">
    <name type="scientific">Phenylobacterium montanum</name>
    <dbReference type="NCBI Taxonomy" id="2823693"/>
    <lineage>
        <taxon>Bacteria</taxon>
        <taxon>Pseudomonadati</taxon>
        <taxon>Pseudomonadota</taxon>
        <taxon>Alphaproteobacteria</taxon>
        <taxon>Caulobacterales</taxon>
        <taxon>Caulobacteraceae</taxon>
        <taxon>Phenylobacterium</taxon>
    </lineage>
</organism>
<dbReference type="Gene3D" id="1.10.101.10">
    <property type="entry name" value="PGBD-like superfamily/PGBD"/>
    <property type="match status" value="1"/>
</dbReference>
<dbReference type="Gene3D" id="1.10.530.10">
    <property type="match status" value="1"/>
</dbReference>
<gene>
    <name evidence="4" type="ORF">KCG34_17045</name>
</gene>
<dbReference type="InterPro" id="IPR002477">
    <property type="entry name" value="Peptidoglycan-bd-like"/>
</dbReference>
<dbReference type="AlphaFoldDB" id="A0A975FWW0"/>
<dbReference type="EMBL" id="CP073078">
    <property type="protein sequence ID" value="QUD86770.1"/>
    <property type="molecule type" value="Genomic_DNA"/>
</dbReference>
<dbReference type="GO" id="GO:0009253">
    <property type="term" value="P:peptidoglycan catabolic process"/>
    <property type="evidence" value="ECO:0007669"/>
    <property type="project" value="TreeGrafter"/>
</dbReference>
<feature type="compositionally biased region" description="Pro residues" evidence="1">
    <location>
        <begin position="19"/>
        <end position="29"/>
    </location>
</feature>
<evidence type="ECO:0000256" key="1">
    <source>
        <dbReference type="SAM" id="MobiDB-lite"/>
    </source>
</evidence>
<dbReference type="PANTHER" id="PTHR30163">
    <property type="entry name" value="MEMBRANE-BOUND LYTIC MUREIN TRANSGLYCOSYLASE B"/>
    <property type="match status" value="1"/>
</dbReference>
<dbReference type="SUPFAM" id="SSF53955">
    <property type="entry name" value="Lysozyme-like"/>
    <property type="match status" value="1"/>
</dbReference>
<dbReference type="Pfam" id="PF13406">
    <property type="entry name" value="SLT_2"/>
    <property type="match status" value="1"/>
</dbReference>
<proteinExistence type="predicted"/>
<evidence type="ECO:0000313" key="5">
    <source>
        <dbReference type="Proteomes" id="UP000676409"/>
    </source>
</evidence>
<dbReference type="InterPro" id="IPR031304">
    <property type="entry name" value="SLT_2"/>
</dbReference>
<evidence type="ECO:0000259" key="2">
    <source>
        <dbReference type="Pfam" id="PF01471"/>
    </source>
</evidence>
<dbReference type="InterPro" id="IPR011970">
    <property type="entry name" value="MltB_2"/>
</dbReference>
<dbReference type="NCBIfam" id="TIGR02283">
    <property type="entry name" value="MltB_2"/>
    <property type="match status" value="1"/>
</dbReference>
<keyword evidence="5" id="KW-1185">Reference proteome</keyword>
<dbReference type="Pfam" id="PF01471">
    <property type="entry name" value="PG_binding_1"/>
    <property type="match status" value="1"/>
</dbReference>
<evidence type="ECO:0000259" key="3">
    <source>
        <dbReference type="Pfam" id="PF13406"/>
    </source>
</evidence>
<protein>
    <submittedName>
        <fullName evidence="4">Lytic murein transglycosylase</fullName>
    </submittedName>
</protein>
<dbReference type="InterPro" id="IPR023346">
    <property type="entry name" value="Lysozyme-like_dom_sf"/>
</dbReference>
<dbReference type="PANTHER" id="PTHR30163:SF8">
    <property type="entry name" value="LYTIC MUREIN TRANSGLYCOSYLASE"/>
    <property type="match status" value="1"/>
</dbReference>
<name>A0A975FWW0_9CAUL</name>
<accession>A0A975FWW0</accession>
<dbReference type="SUPFAM" id="SSF47090">
    <property type="entry name" value="PGBD-like"/>
    <property type="match status" value="1"/>
</dbReference>
<reference evidence="4" key="1">
    <citation type="submission" date="2021-04" db="EMBL/GenBank/DDBJ databases">
        <title>The complete genome sequence of Caulobacter sp. S6.</title>
        <authorList>
            <person name="Tang Y."/>
            <person name="Ouyang W."/>
            <person name="Liu Q."/>
            <person name="Huang B."/>
            <person name="Guo Z."/>
            <person name="Lei P."/>
        </authorList>
    </citation>
    <scope>NUCLEOTIDE SEQUENCE</scope>
    <source>
        <strain evidence="4">S6</strain>
    </source>
</reference>
<feature type="region of interest" description="Disordered" evidence="1">
    <location>
        <begin position="17"/>
        <end position="42"/>
    </location>
</feature>
<feature type="domain" description="Transglycosylase SLT" evidence="3">
    <location>
        <begin position="46"/>
        <end position="337"/>
    </location>
</feature>
<feature type="domain" description="Peptidoglycan binding-like" evidence="2">
    <location>
        <begin position="358"/>
        <end position="412"/>
    </location>
</feature>